<dbReference type="EnsemblPlants" id="TraesCS1A02G032500.1">
    <property type="protein sequence ID" value="TraesCS1A02G032500.1"/>
    <property type="gene ID" value="TraesCS1A02G032500"/>
</dbReference>
<dbReference type="Gramene" id="TraesSTA1A03G00010980.1">
    <property type="protein sequence ID" value="TraesSTA1A03G00010980.1"/>
    <property type="gene ID" value="TraesSTA1A03G00010980"/>
</dbReference>
<protein>
    <submittedName>
        <fullName evidence="2">Uncharacterized protein</fullName>
    </submittedName>
</protein>
<proteinExistence type="predicted"/>
<dbReference type="Gramene" id="TraesCS1A02G032500.1">
    <property type="protein sequence ID" value="TraesCS1A02G032500.1"/>
    <property type="gene ID" value="TraesCS1A02G032500"/>
</dbReference>
<accession>A0A3B5XU24</accession>
<dbReference type="Gramene" id="TraesCAD_scaffold_050074_01G000100.1">
    <property type="protein sequence ID" value="TraesCAD_scaffold_050074_01G000100.1"/>
    <property type="gene ID" value="TraesCAD_scaffold_050074_01G000100"/>
</dbReference>
<evidence type="ECO:0000313" key="3">
    <source>
        <dbReference type="Proteomes" id="UP000019116"/>
    </source>
</evidence>
<dbReference type="Proteomes" id="UP000019116">
    <property type="component" value="Chromosome 1A"/>
</dbReference>
<dbReference type="Gramene" id="TraesCS1A03G0072700.1">
    <property type="protein sequence ID" value="TraesCS1A03G0072700.1.CDS"/>
    <property type="gene ID" value="TraesCS1A03G0072700"/>
</dbReference>
<feature type="region of interest" description="Disordered" evidence="1">
    <location>
        <begin position="1"/>
        <end position="31"/>
    </location>
</feature>
<dbReference type="AlphaFoldDB" id="A0A3B5XU24"/>
<dbReference type="Gramene" id="TraesSYM1A03G00009650.1">
    <property type="protein sequence ID" value="TraesSYM1A03G00009650.1"/>
    <property type="gene ID" value="TraesSYM1A03G00009650"/>
</dbReference>
<name>A0A3B5XU24_WHEAT</name>
<reference evidence="2" key="2">
    <citation type="submission" date="2018-10" db="UniProtKB">
        <authorList>
            <consortium name="EnsemblPlants"/>
        </authorList>
    </citation>
    <scope>IDENTIFICATION</scope>
</reference>
<dbReference type="Gramene" id="TraesJUL1A03G00010520.1">
    <property type="protein sequence ID" value="TraesJUL1A03G00010520.1"/>
    <property type="gene ID" value="TraesJUL1A03G00010520"/>
</dbReference>
<evidence type="ECO:0000256" key="1">
    <source>
        <dbReference type="SAM" id="MobiDB-lite"/>
    </source>
</evidence>
<dbReference type="Gramene" id="TraesCAD_scaffold_092862_01G000200.1">
    <property type="protein sequence ID" value="TraesCAD_scaffold_092862_01G000200.1"/>
    <property type="gene ID" value="TraesCAD_scaffold_092862_01G000200"/>
</dbReference>
<organism evidence="2">
    <name type="scientific">Triticum aestivum</name>
    <name type="common">Wheat</name>
    <dbReference type="NCBI Taxonomy" id="4565"/>
    <lineage>
        <taxon>Eukaryota</taxon>
        <taxon>Viridiplantae</taxon>
        <taxon>Streptophyta</taxon>
        <taxon>Embryophyta</taxon>
        <taxon>Tracheophyta</taxon>
        <taxon>Spermatophyta</taxon>
        <taxon>Magnoliopsida</taxon>
        <taxon>Liliopsida</taxon>
        <taxon>Poales</taxon>
        <taxon>Poaceae</taxon>
        <taxon>BOP clade</taxon>
        <taxon>Pooideae</taxon>
        <taxon>Triticodae</taxon>
        <taxon>Triticeae</taxon>
        <taxon>Triticinae</taxon>
        <taxon>Triticum</taxon>
    </lineage>
</organism>
<evidence type="ECO:0000313" key="2">
    <source>
        <dbReference type="EnsemblPlants" id="TraesCS1A02G032500.1"/>
    </source>
</evidence>
<reference evidence="2" key="1">
    <citation type="submission" date="2018-08" db="EMBL/GenBank/DDBJ databases">
        <authorList>
            <person name="Rossello M."/>
        </authorList>
    </citation>
    <scope>NUCLEOTIDE SEQUENCE [LARGE SCALE GENOMIC DNA]</scope>
    <source>
        <strain evidence="2">cv. Chinese Spring</strain>
    </source>
</reference>
<sequence>MDNQQEGNSMRSHAPRKVLPPSSTQQTRERHKDYIAAVTKMKNATKTPTTSISFLFSFSFASNQHLISTRHHKGSSIQGWKYIFEYIKKGIPDVQFVHKEEDIVLFIL</sequence>
<dbReference type="Gramene" id="TraesLDM1A03G00011080.1">
    <property type="protein sequence ID" value="TraesLDM1A03G00011080.1"/>
    <property type="gene ID" value="TraesLDM1A03G00011080"/>
</dbReference>
<keyword evidence="3" id="KW-1185">Reference proteome</keyword>
<feature type="compositionally biased region" description="Polar residues" evidence="1">
    <location>
        <begin position="1"/>
        <end position="11"/>
    </location>
</feature>